<dbReference type="Gene3D" id="3.40.50.300">
    <property type="entry name" value="P-loop containing nucleotide triphosphate hydrolases"/>
    <property type="match status" value="2"/>
</dbReference>
<dbReference type="PANTHER" id="PTHR47959">
    <property type="entry name" value="ATP-DEPENDENT RNA HELICASE RHLE-RELATED"/>
    <property type="match status" value="1"/>
</dbReference>
<dbReference type="SUPFAM" id="SSF52540">
    <property type="entry name" value="P-loop containing nucleoside triphosphate hydrolases"/>
    <property type="match status" value="1"/>
</dbReference>
<dbReference type="SMART" id="SM00487">
    <property type="entry name" value="DEXDc"/>
    <property type="match status" value="1"/>
</dbReference>
<keyword evidence="8" id="KW-1185">Reference proteome</keyword>
<dbReference type="InterPro" id="IPR011545">
    <property type="entry name" value="DEAD/DEAH_box_helicase_dom"/>
</dbReference>
<evidence type="ECO:0000259" key="6">
    <source>
        <dbReference type="PROSITE" id="PS51192"/>
    </source>
</evidence>
<evidence type="ECO:0000256" key="1">
    <source>
        <dbReference type="ARBA" id="ARBA00022741"/>
    </source>
</evidence>
<evidence type="ECO:0000256" key="2">
    <source>
        <dbReference type="ARBA" id="ARBA00022801"/>
    </source>
</evidence>
<dbReference type="PANTHER" id="PTHR47959:SF1">
    <property type="entry name" value="ATP-DEPENDENT RNA HELICASE DBPA"/>
    <property type="match status" value="1"/>
</dbReference>
<sequence>MTLNRSSSSFNYEHRDIIKEKMADQSAVITMPKYLTNKLAKIRQKNLDKAEKFRETYRVDVKSSKLIIECKSDPYYRHYEGQKYPPKKPLPLLTKDWHGKRYDGSVLVVRNTLTENPSQSDRSVSFRDLELCEQVESLLSKNFDSMTRTQSLAMPKIMTGSNLVLASETGSGKTLAYLAPLIHKLHLARCRRGEPKPGQPRAVILAPNIELCTQIFNVLVEYSARTNIKSHKICVYDVVVGTPGAFNRVVTAKQLDFNSLSTVVIDEADTLLDDSFRSSIIPLFERTSFKTAEMKDSTTAANKMGFCQLILISATFPPNLDEFLSGLPELSDFERIRSYDVHRLQPQITHRFLRVLKSNRLEKMLILAKKQQERKRTCLIFVNDNKTGTFLNGMFKNSNIPCAFLHRLRYPGHQEMKTLDILEQFRQGLIKTLIATDLGSRGLDTCNAEHVINYNFPRTLAEYLHRAGRLGRATTEENKNINYLCTSLIADNGDVALVKKIEESVRLNDGKLHDIFSNVKQDFAVKLQASKENLGLQHGESNAESNIDAENDQSWTEEQSIDFRD</sequence>
<proteinExistence type="predicted"/>
<dbReference type="PROSITE" id="PS51194">
    <property type="entry name" value="HELICASE_CTER"/>
    <property type="match status" value="1"/>
</dbReference>
<keyword evidence="4" id="KW-0067">ATP-binding</keyword>
<keyword evidence="3" id="KW-0347">Helicase</keyword>
<dbReference type="SMART" id="SM00490">
    <property type="entry name" value="HELICc"/>
    <property type="match status" value="1"/>
</dbReference>
<dbReference type="Proteomes" id="UP000887565">
    <property type="component" value="Unplaced"/>
</dbReference>
<organism evidence="8 9">
    <name type="scientific">Romanomermis culicivorax</name>
    <name type="common">Nematode worm</name>
    <dbReference type="NCBI Taxonomy" id="13658"/>
    <lineage>
        <taxon>Eukaryota</taxon>
        <taxon>Metazoa</taxon>
        <taxon>Ecdysozoa</taxon>
        <taxon>Nematoda</taxon>
        <taxon>Enoplea</taxon>
        <taxon>Dorylaimia</taxon>
        <taxon>Mermithida</taxon>
        <taxon>Mermithoidea</taxon>
        <taxon>Mermithidae</taxon>
        <taxon>Romanomermis</taxon>
    </lineage>
</organism>
<dbReference type="InterPro" id="IPR001650">
    <property type="entry name" value="Helicase_C-like"/>
</dbReference>
<evidence type="ECO:0000256" key="4">
    <source>
        <dbReference type="ARBA" id="ARBA00022840"/>
    </source>
</evidence>
<protein>
    <submittedName>
        <fullName evidence="9">ATP-dependent RNA helicase</fullName>
    </submittedName>
</protein>
<name>A0A915IRS0_ROMCU</name>
<feature type="domain" description="Helicase ATP-binding" evidence="6">
    <location>
        <begin position="154"/>
        <end position="334"/>
    </location>
</feature>
<dbReference type="PROSITE" id="PS51192">
    <property type="entry name" value="HELICASE_ATP_BIND_1"/>
    <property type="match status" value="1"/>
</dbReference>
<keyword evidence="2" id="KW-0378">Hydrolase</keyword>
<keyword evidence="1" id="KW-0547">Nucleotide-binding</keyword>
<evidence type="ECO:0000313" key="9">
    <source>
        <dbReference type="WBParaSite" id="nRc.2.0.1.t16506-RA"/>
    </source>
</evidence>
<dbReference type="GO" id="GO:0003676">
    <property type="term" value="F:nucleic acid binding"/>
    <property type="evidence" value="ECO:0007669"/>
    <property type="project" value="InterPro"/>
</dbReference>
<dbReference type="InterPro" id="IPR027417">
    <property type="entry name" value="P-loop_NTPase"/>
</dbReference>
<evidence type="ECO:0000256" key="3">
    <source>
        <dbReference type="ARBA" id="ARBA00022806"/>
    </source>
</evidence>
<feature type="region of interest" description="Disordered" evidence="5">
    <location>
        <begin position="535"/>
        <end position="565"/>
    </location>
</feature>
<dbReference type="InterPro" id="IPR014001">
    <property type="entry name" value="Helicase_ATP-bd"/>
</dbReference>
<dbReference type="GO" id="GO:0005829">
    <property type="term" value="C:cytosol"/>
    <property type="evidence" value="ECO:0007669"/>
    <property type="project" value="TreeGrafter"/>
</dbReference>
<accession>A0A915IRS0</accession>
<dbReference type="Pfam" id="PF00271">
    <property type="entry name" value="Helicase_C"/>
    <property type="match status" value="1"/>
</dbReference>
<dbReference type="GO" id="GO:0016787">
    <property type="term" value="F:hydrolase activity"/>
    <property type="evidence" value="ECO:0007669"/>
    <property type="project" value="UniProtKB-KW"/>
</dbReference>
<dbReference type="CDD" id="cd18787">
    <property type="entry name" value="SF2_C_DEAD"/>
    <property type="match status" value="1"/>
</dbReference>
<dbReference type="AlphaFoldDB" id="A0A915IRS0"/>
<dbReference type="GO" id="GO:0003724">
    <property type="term" value="F:RNA helicase activity"/>
    <property type="evidence" value="ECO:0007669"/>
    <property type="project" value="TreeGrafter"/>
</dbReference>
<feature type="domain" description="Helicase C-terminal" evidence="7">
    <location>
        <begin position="360"/>
        <end position="523"/>
    </location>
</feature>
<evidence type="ECO:0000259" key="7">
    <source>
        <dbReference type="PROSITE" id="PS51194"/>
    </source>
</evidence>
<evidence type="ECO:0000256" key="5">
    <source>
        <dbReference type="SAM" id="MobiDB-lite"/>
    </source>
</evidence>
<dbReference type="InterPro" id="IPR050079">
    <property type="entry name" value="DEAD_box_RNA_helicase"/>
</dbReference>
<dbReference type="WBParaSite" id="nRc.2.0.1.t16506-RA">
    <property type="protein sequence ID" value="nRc.2.0.1.t16506-RA"/>
    <property type="gene ID" value="nRc.2.0.1.g16506"/>
</dbReference>
<evidence type="ECO:0000313" key="8">
    <source>
        <dbReference type="Proteomes" id="UP000887565"/>
    </source>
</evidence>
<dbReference type="Pfam" id="PF00270">
    <property type="entry name" value="DEAD"/>
    <property type="match status" value="1"/>
</dbReference>
<reference evidence="9" key="1">
    <citation type="submission" date="2022-11" db="UniProtKB">
        <authorList>
            <consortium name="WormBaseParasite"/>
        </authorList>
    </citation>
    <scope>IDENTIFICATION</scope>
</reference>
<dbReference type="OMA" id="SFVRRAW"/>
<dbReference type="GO" id="GO:0005524">
    <property type="term" value="F:ATP binding"/>
    <property type="evidence" value="ECO:0007669"/>
    <property type="project" value="UniProtKB-KW"/>
</dbReference>